<dbReference type="GO" id="GO:0047931">
    <property type="term" value="F:glucosamine kinase activity"/>
    <property type="evidence" value="ECO:0007669"/>
    <property type="project" value="UniProtKB-EC"/>
</dbReference>
<dbReference type="InterPro" id="IPR052519">
    <property type="entry name" value="Euk-type_GlcNAc_Kinase"/>
</dbReference>
<keyword evidence="1" id="KW-0808">Transferase</keyword>
<dbReference type="RefSeq" id="WP_049833445.1">
    <property type="nucleotide sequence ID" value="NZ_CP012160.1"/>
</dbReference>
<accession>A0A0K0Y249</accession>
<gene>
    <name evidence="1" type="primary">gspK</name>
    <name evidence="1" type="ORF">OSB_04490</name>
</gene>
<keyword evidence="2" id="KW-1185">Reference proteome</keyword>
<reference evidence="1 2" key="1">
    <citation type="journal article" date="2015" name="Genome Announc.">
        <title>Closed Genome Sequence of Octadecabacter temperatus SB1, the First Mesophilic Species of the Genus Octadecabacter.</title>
        <authorList>
            <person name="Voget S."/>
            <person name="Billerbeck S."/>
            <person name="Simon M."/>
            <person name="Daniel R."/>
        </authorList>
    </citation>
    <scope>NUCLEOTIDE SEQUENCE [LARGE SCALE GENOMIC DNA]</scope>
    <source>
        <strain evidence="1 2">SB1</strain>
    </source>
</reference>
<keyword evidence="1" id="KW-0418">Kinase</keyword>
<dbReference type="PANTHER" id="PTHR43190:SF3">
    <property type="entry name" value="N-ACETYL-D-GLUCOSAMINE KINASE"/>
    <property type="match status" value="1"/>
</dbReference>
<dbReference type="InterPro" id="IPR002731">
    <property type="entry name" value="ATPase_BadF"/>
</dbReference>
<dbReference type="EC" id="2.7.1.8" evidence="1"/>
<evidence type="ECO:0000313" key="2">
    <source>
        <dbReference type="Proteomes" id="UP000067444"/>
    </source>
</evidence>
<dbReference type="CDD" id="cd24082">
    <property type="entry name" value="ASKHA_NBD_GspK-like"/>
    <property type="match status" value="1"/>
</dbReference>
<protein>
    <submittedName>
        <fullName evidence="1">Glucosamine kinase GspK</fullName>
        <ecNumber evidence="1">2.7.1.8</ecNumber>
    </submittedName>
</protein>
<proteinExistence type="predicted"/>
<dbReference type="SUPFAM" id="SSF53067">
    <property type="entry name" value="Actin-like ATPase domain"/>
    <property type="match status" value="2"/>
</dbReference>
<dbReference type="STRING" id="1458307.OSB_04490"/>
<dbReference type="EMBL" id="CP012160">
    <property type="protein sequence ID" value="AKS45013.1"/>
    <property type="molecule type" value="Genomic_DNA"/>
</dbReference>
<dbReference type="Pfam" id="PF01869">
    <property type="entry name" value="BcrAD_BadFG"/>
    <property type="match status" value="1"/>
</dbReference>
<dbReference type="AlphaFoldDB" id="A0A0K0Y249"/>
<dbReference type="Proteomes" id="UP000067444">
    <property type="component" value="Chromosome"/>
</dbReference>
<dbReference type="PANTHER" id="PTHR43190">
    <property type="entry name" value="N-ACETYL-D-GLUCOSAMINE KINASE"/>
    <property type="match status" value="1"/>
</dbReference>
<dbReference type="Gene3D" id="3.30.420.40">
    <property type="match status" value="2"/>
</dbReference>
<name>A0A0K0Y249_9RHOB</name>
<evidence type="ECO:0000313" key="1">
    <source>
        <dbReference type="EMBL" id="AKS45013.1"/>
    </source>
</evidence>
<dbReference type="PATRIC" id="fig|1458307.3.peg.450"/>
<sequence>MSDHKQIYVGVDGGGTGCRAVIGTANQVLGEGRGGSANVTSDPNSAIRSVLGAIDNACAAAGLHDLSNAHAHIGLAGVLTAQQADSIHTAMPFGAASITDDRPTTLAGALGDKDGIVAAIGTGSFVGSKRGADFRFIGGWGLTLGDEASAAWLGRSALSETLLACDGMQDETDLTKALFEKFGKDANAIVDFATTATPADFGAFAPFVTDAGKTDDPIAMRLMKDGGLYIELAFAHLKPKNGEPFCLTGGLGPSYAPFLSPAAQEWLRPGEGSALDGALTLARGISA</sequence>
<dbReference type="InterPro" id="IPR043129">
    <property type="entry name" value="ATPase_NBD"/>
</dbReference>
<dbReference type="KEGG" id="otm:OSB_04490"/>
<dbReference type="OrthoDB" id="63487at2"/>
<organism evidence="1 2">
    <name type="scientific">Octadecabacter temperatus</name>
    <dbReference type="NCBI Taxonomy" id="1458307"/>
    <lineage>
        <taxon>Bacteria</taxon>
        <taxon>Pseudomonadati</taxon>
        <taxon>Pseudomonadota</taxon>
        <taxon>Alphaproteobacteria</taxon>
        <taxon>Rhodobacterales</taxon>
        <taxon>Roseobacteraceae</taxon>
        <taxon>Octadecabacter</taxon>
    </lineage>
</organism>